<comment type="caution">
    <text evidence="2">The sequence shown here is derived from an EMBL/GenBank/DDBJ whole genome shotgun (WGS) entry which is preliminary data.</text>
</comment>
<name>A0A7J6QZU2_PEROL</name>
<reference evidence="2 3" key="1">
    <citation type="submission" date="2020-04" db="EMBL/GenBank/DDBJ databases">
        <title>Perkinsus olseni comparative genomics.</title>
        <authorList>
            <person name="Bogema D.R."/>
        </authorList>
    </citation>
    <scope>NUCLEOTIDE SEQUENCE [LARGE SCALE GENOMIC DNA]</scope>
    <source>
        <strain evidence="2">ATCC PRA-205</strain>
    </source>
</reference>
<proteinExistence type="predicted"/>
<dbReference type="Proteomes" id="UP000574390">
    <property type="component" value="Unassembled WGS sequence"/>
</dbReference>
<evidence type="ECO:0000313" key="2">
    <source>
        <dbReference type="EMBL" id="KAF4713827.1"/>
    </source>
</evidence>
<gene>
    <name evidence="2" type="ORF">FOZ62_022955</name>
</gene>
<evidence type="ECO:0000313" key="3">
    <source>
        <dbReference type="Proteomes" id="UP000574390"/>
    </source>
</evidence>
<evidence type="ECO:0000256" key="1">
    <source>
        <dbReference type="SAM" id="MobiDB-lite"/>
    </source>
</evidence>
<accession>A0A7J6QZU2</accession>
<protein>
    <submittedName>
        <fullName evidence="2">Uncharacterized protein</fullName>
    </submittedName>
</protein>
<sequence>MLYLRRECTRRQVRFLKPDQGRWRDAHRLAHTNSRIIPGGIAEDPRPSSSHRLSHFKELAGNLRNDSGGRQISPRFGPVADSTTKTNNNDDSDIGVLSQKHLLRS</sequence>
<feature type="region of interest" description="Disordered" evidence="1">
    <location>
        <begin position="61"/>
        <end position="105"/>
    </location>
</feature>
<organism evidence="2 3">
    <name type="scientific">Perkinsus olseni</name>
    <name type="common">Perkinsus atlanticus</name>
    <dbReference type="NCBI Taxonomy" id="32597"/>
    <lineage>
        <taxon>Eukaryota</taxon>
        <taxon>Sar</taxon>
        <taxon>Alveolata</taxon>
        <taxon>Perkinsozoa</taxon>
        <taxon>Perkinsea</taxon>
        <taxon>Perkinsida</taxon>
        <taxon>Perkinsidae</taxon>
        <taxon>Perkinsus</taxon>
    </lineage>
</organism>
<dbReference type="EMBL" id="JABANM010025905">
    <property type="protein sequence ID" value="KAF4713827.1"/>
    <property type="molecule type" value="Genomic_DNA"/>
</dbReference>
<dbReference type="AlphaFoldDB" id="A0A7J6QZU2"/>